<evidence type="ECO:0000256" key="2">
    <source>
        <dbReference type="ARBA" id="ARBA00046233"/>
    </source>
</evidence>
<dbReference type="InterPro" id="IPR012981">
    <property type="entry name" value="PIH1_N"/>
</dbReference>
<dbReference type="EMBL" id="CAJNOJ010000004">
    <property type="protein sequence ID" value="CAF0745000.1"/>
    <property type="molecule type" value="Genomic_DNA"/>
</dbReference>
<dbReference type="Proteomes" id="UP000663852">
    <property type="component" value="Unassembled WGS sequence"/>
</dbReference>
<evidence type="ECO:0000313" key="7">
    <source>
        <dbReference type="Proteomes" id="UP000663828"/>
    </source>
</evidence>
<dbReference type="Pfam" id="PF08190">
    <property type="entry name" value="PIH1"/>
    <property type="match status" value="1"/>
</dbReference>
<comment type="function">
    <text evidence="2">Involved in the assembly of C/D box small nucleolar ribonucleoprotein (snoRNP) particles. Recruits the SWI/SNF complex to the core promoter of rRNA genes and enhances pre-rRNA transcription. Mediates interaction of TELO2 with the R2TP complex which is necessary for the stability of MTOR and SMG1. Positively regulates the assembly and activity of the mTORC1 complex.</text>
</comment>
<dbReference type="GO" id="GO:1990904">
    <property type="term" value="C:ribonucleoprotein complex"/>
    <property type="evidence" value="ECO:0007669"/>
    <property type="project" value="TreeGrafter"/>
</dbReference>
<accession>A0A815DNG2</accession>
<evidence type="ECO:0000313" key="6">
    <source>
        <dbReference type="EMBL" id="CAF1300368.1"/>
    </source>
</evidence>
<organism evidence="6 7">
    <name type="scientific">Adineta ricciae</name>
    <name type="common">Rotifer</name>
    <dbReference type="NCBI Taxonomy" id="249248"/>
    <lineage>
        <taxon>Eukaryota</taxon>
        <taxon>Metazoa</taxon>
        <taxon>Spiralia</taxon>
        <taxon>Gnathifera</taxon>
        <taxon>Rotifera</taxon>
        <taxon>Eurotatoria</taxon>
        <taxon>Bdelloidea</taxon>
        <taxon>Adinetida</taxon>
        <taxon>Adinetidae</taxon>
        <taxon>Adineta</taxon>
    </lineage>
</organism>
<dbReference type="PANTHER" id="PTHR22997">
    <property type="entry name" value="PIH1 DOMAIN-CONTAINING PROTEIN 1"/>
    <property type="match status" value="1"/>
</dbReference>
<protein>
    <recommendedName>
        <fullName evidence="4">PIH1 N-terminal domain-containing protein</fullName>
    </recommendedName>
</protein>
<evidence type="ECO:0000256" key="1">
    <source>
        <dbReference type="ARBA" id="ARBA00008511"/>
    </source>
</evidence>
<evidence type="ECO:0000256" key="3">
    <source>
        <dbReference type="SAM" id="MobiDB-lite"/>
    </source>
</evidence>
<dbReference type="Proteomes" id="UP000663828">
    <property type="component" value="Unassembled WGS sequence"/>
</dbReference>
<keyword evidence="7" id="KW-1185">Reference proteome</keyword>
<evidence type="ECO:0000313" key="5">
    <source>
        <dbReference type="EMBL" id="CAF0745000.1"/>
    </source>
</evidence>
<sequence>MQLDDLEGEDEEFRNFLKEATSSKKSAENKSAASSGDERMAIKPEPGFCLKTKRMNEDETTEEKVFINVCTSSQISAPREITEEELIEIVKSEDPGRYRVPISLGEPMADLDKHGQACVIFTVIIHPDFYRRAYNSQTFMNFLLMLIYEGLENKYPQFKLDPSKFDRLFSSFVHQLKKKQ</sequence>
<dbReference type="AlphaFoldDB" id="A0A815DNG2"/>
<gene>
    <name evidence="5" type="ORF">EDS130_LOCUS1969</name>
    <name evidence="6" type="ORF">XAT740_LOCUS28828</name>
</gene>
<name>A0A815DNG2_ADIRI</name>
<dbReference type="GO" id="GO:0006364">
    <property type="term" value="P:rRNA processing"/>
    <property type="evidence" value="ECO:0007669"/>
    <property type="project" value="TreeGrafter"/>
</dbReference>
<evidence type="ECO:0000259" key="4">
    <source>
        <dbReference type="Pfam" id="PF08190"/>
    </source>
</evidence>
<reference evidence="6" key="1">
    <citation type="submission" date="2021-02" db="EMBL/GenBank/DDBJ databases">
        <authorList>
            <person name="Nowell W R."/>
        </authorList>
    </citation>
    <scope>NUCLEOTIDE SEQUENCE</scope>
</reference>
<dbReference type="PANTHER" id="PTHR22997:SF0">
    <property type="entry name" value="PIH1 DOMAIN-CONTAINING PROTEIN 1"/>
    <property type="match status" value="1"/>
</dbReference>
<dbReference type="GO" id="GO:0097255">
    <property type="term" value="C:R2TP complex"/>
    <property type="evidence" value="ECO:0007669"/>
    <property type="project" value="TreeGrafter"/>
</dbReference>
<dbReference type="GO" id="GO:0005737">
    <property type="term" value="C:cytoplasm"/>
    <property type="evidence" value="ECO:0007669"/>
    <property type="project" value="TreeGrafter"/>
</dbReference>
<feature type="compositionally biased region" description="Basic and acidic residues" evidence="3">
    <location>
        <begin position="16"/>
        <end position="28"/>
    </location>
</feature>
<feature type="domain" description="PIH1 N-terminal" evidence="4">
    <location>
        <begin position="30"/>
        <end position="172"/>
    </location>
</feature>
<feature type="region of interest" description="Disordered" evidence="3">
    <location>
        <begin position="16"/>
        <end position="42"/>
    </location>
</feature>
<dbReference type="GO" id="GO:0000492">
    <property type="term" value="P:box C/D snoRNP assembly"/>
    <property type="evidence" value="ECO:0007669"/>
    <property type="project" value="TreeGrafter"/>
</dbReference>
<comment type="similarity">
    <text evidence="1">Belongs to the PIH1 family.</text>
</comment>
<comment type="caution">
    <text evidence="6">The sequence shown here is derived from an EMBL/GenBank/DDBJ whole genome shotgun (WGS) entry which is preliminary data.</text>
</comment>
<dbReference type="EMBL" id="CAJNOR010002481">
    <property type="protein sequence ID" value="CAF1300368.1"/>
    <property type="molecule type" value="Genomic_DNA"/>
</dbReference>
<proteinExistence type="inferred from homology"/>
<dbReference type="OrthoDB" id="5135119at2759"/>
<dbReference type="InterPro" id="IPR050734">
    <property type="entry name" value="PIH1/Kintoun_subfamily"/>
</dbReference>